<evidence type="ECO:0000256" key="5">
    <source>
        <dbReference type="ARBA" id="ARBA00023049"/>
    </source>
</evidence>
<keyword evidence="5 6" id="KW-0482">Metalloprotease</keyword>
<dbReference type="RefSeq" id="WP_254746048.1">
    <property type="nucleotide sequence ID" value="NZ_JANCLU010000028.1"/>
</dbReference>
<dbReference type="Gene3D" id="3.30.2010.10">
    <property type="entry name" value="Metalloproteases ('zincins'), catalytic domain"/>
    <property type="match status" value="1"/>
</dbReference>
<protein>
    <submittedName>
        <fullName evidence="10">M48 family metallopeptidase</fullName>
    </submittedName>
</protein>
<evidence type="ECO:0000256" key="1">
    <source>
        <dbReference type="ARBA" id="ARBA00022670"/>
    </source>
</evidence>
<feature type="transmembrane region" description="Helical" evidence="7">
    <location>
        <begin position="92"/>
        <end position="112"/>
    </location>
</feature>
<keyword evidence="3 6" id="KW-0378">Hydrolase</keyword>
<accession>A0ABT1LHA4</accession>
<keyword evidence="7" id="KW-1133">Transmembrane helix</keyword>
<organism evidence="10 11">
    <name type="scientific">Alsobacter ponti</name>
    <dbReference type="NCBI Taxonomy" id="2962936"/>
    <lineage>
        <taxon>Bacteria</taxon>
        <taxon>Pseudomonadati</taxon>
        <taxon>Pseudomonadota</taxon>
        <taxon>Alphaproteobacteria</taxon>
        <taxon>Hyphomicrobiales</taxon>
        <taxon>Alsobacteraceae</taxon>
        <taxon>Alsobacter</taxon>
    </lineage>
</organism>
<dbReference type="Pfam" id="PF01435">
    <property type="entry name" value="Peptidase_M48"/>
    <property type="match status" value="1"/>
</dbReference>
<dbReference type="PANTHER" id="PTHR22726">
    <property type="entry name" value="METALLOENDOPEPTIDASE OMA1"/>
    <property type="match status" value="1"/>
</dbReference>
<keyword evidence="7" id="KW-0812">Transmembrane</keyword>
<name>A0ABT1LHA4_9HYPH</name>
<evidence type="ECO:0000256" key="7">
    <source>
        <dbReference type="SAM" id="Phobius"/>
    </source>
</evidence>
<gene>
    <name evidence="10" type="ORF">NK718_20095</name>
</gene>
<comment type="cofactor">
    <cofactor evidence="6">
        <name>Zn(2+)</name>
        <dbReference type="ChEBI" id="CHEBI:29105"/>
    </cofactor>
    <text evidence="6">Binds 1 zinc ion per subunit.</text>
</comment>
<evidence type="ECO:0000256" key="6">
    <source>
        <dbReference type="RuleBase" id="RU003983"/>
    </source>
</evidence>
<feature type="domain" description="DUF7092" evidence="9">
    <location>
        <begin position="1"/>
        <end position="75"/>
    </location>
</feature>
<dbReference type="PANTHER" id="PTHR22726:SF1">
    <property type="entry name" value="METALLOENDOPEPTIDASE OMA1, MITOCHONDRIAL"/>
    <property type="match status" value="1"/>
</dbReference>
<reference evidence="10 11" key="1">
    <citation type="submission" date="2022-07" db="EMBL/GenBank/DDBJ databases">
        <authorList>
            <person name="Li W.-J."/>
            <person name="Deng Q.-Q."/>
        </authorList>
    </citation>
    <scope>NUCLEOTIDE SEQUENCE [LARGE SCALE GENOMIC DNA]</scope>
    <source>
        <strain evidence="10 11">SYSU M60028</strain>
    </source>
</reference>
<dbReference type="InterPro" id="IPR001915">
    <property type="entry name" value="Peptidase_M48"/>
</dbReference>
<evidence type="ECO:0000259" key="9">
    <source>
        <dbReference type="Pfam" id="PF23368"/>
    </source>
</evidence>
<comment type="caution">
    <text evidence="10">The sequence shown here is derived from an EMBL/GenBank/DDBJ whole genome shotgun (WGS) entry which is preliminary data.</text>
</comment>
<keyword evidence="4 6" id="KW-0862">Zinc</keyword>
<keyword evidence="1 6" id="KW-0645">Protease</keyword>
<dbReference type="InterPro" id="IPR055518">
    <property type="entry name" value="DUF7092"/>
</dbReference>
<evidence type="ECO:0000313" key="10">
    <source>
        <dbReference type="EMBL" id="MCP8940834.1"/>
    </source>
</evidence>
<proteinExistence type="inferred from homology"/>
<keyword evidence="7" id="KW-0472">Membrane</keyword>
<sequence length="338" mass="35210">MIEGRYFPPESARSIDATLRAGPAGLLLRLGDGAEAAAPRIVAVSPPVGSLPRKIEFADGAVFEAAHDADLSALPRPEGKVASAVHWIERNALAVALACVLAVAAVAAFYQWGLPALARGLASVTPPGVSAAIDAAARQTFEGTLLKPSRLPEARQEALRRQMAALGESAGLPPADLLLRDAPSIGPNAFALPGGTVILTDQLVQAARTDDEVLGVLAHEMGHVELRHGLRRIYAAAGLYAFVAVLGGDPGPLVETLATQAGVLRILSYSRDFEREADRRGVEIMLAAGRDPTAFVVLIGRLSGAAGRDGATILDTHPGAAEREAEVRAHARALGWRG</sequence>
<dbReference type="Pfam" id="PF23368">
    <property type="entry name" value="DUF7092"/>
    <property type="match status" value="1"/>
</dbReference>
<comment type="similarity">
    <text evidence="6">Belongs to the peptidase M48 family.</text>
</comment>
<evidence type="ECO:0000256" key="4">
    <source>
        <dbReference type="ARBA" id="ARBA00022833"/>
    </source>
</evidence>
<evidence type="ECO:0000259" key="8">
    <source>
        <dbReference type="Pfam" id="PF01435"/>
    </source>
</evidence>
<feature type="domain" description="Peptidase M48" evidence="8">
    <location>
        <begin position="154"/>
        <end position="329"/>
    </location>
</feature>
<dbReference type="Proteomes" id="UP001205890">
    <property type="component" value="Unassembled WGS sequence"/>
</dbReference>
<dbReference type="CDD" id="cd07332">
    <property type="entry name" value="M48C_Oma1_like"/>
    <property type="match status" value="1"/>
</dbReference>
<keyword evidence="2" id="KW-0479">Metal-binding</keyword>
<keyword evidence="11" id="KW-1185">Reference proteome</keyword>
<dbReference type="EMBL" id="JANCLU010000028">
    <property type="protein sequence ID" value="MCP8940834.1"/>
    <property type="molecule type" value="Genomic_DNA"/>
</dbReference>
<evidence type="ECO:0000313" key="11">
    <source>
        <dbReference type="Proteomes" id="UP001205890"/>
    </source>
</evidence>
<evidence type="ECO:0000256" key="3">
    <source>
        <dbReference type="ARBA" id="ARBA00022801"/>
    </source>
</evidence>
<evidence type="ECO:0000256" key="2">
    <source>
        <dbReference type="ARBA" id="ARBA00022723"/>
    </source>
</evidence>
<dbReference type="InterPro" id="IPR051156">
    <property type="entry name" value="Mito/Outer_Membr_Metalloprot"/>
</dbReference>